<dbReference type="Proteomes" id="UP000827549">
    <property type="component" value="Chromosome 1"/>
</dbReference>
<accession>A0AAF0Y514</accession>
<dbReference type="InterPro" id="IPR015847">
    <property type="entry name" value="ExoRNase_PH_dom2"/>
</dbReference>
<evidence type="ECO:0000259" key="7">
    <source>
        <dbReference type="Pfam" id="PF03725"/>
    </source>
</evidence>
<sequence length="269" mass="28073">MPRADGRTPNDLRPLRASVGELDRADGSGRFAFGPVAALASFTGPIEVRLREERVDRATLEVVHRPLEGVAGTTSRALVSTLEGVFAPLLALSAFPRALVQLVVQSLTPAYAPHPSSLAEGRQVSWPPAEYEAAGAAAPLGTSTFAARAAAINAASLSALHAGSIGMRAVPFAVALAYVDGELLLDPSADEEAAATARFGFGWAFGTGISSASGAMELDGEEAEAELVWAEAEGEFSKDEFDDARDLSRAAAAEVLAFAKEQLEAFFTR</sequence>
<organism evidence="8 9">
    <name type="scientific">Vanrija pseudolonga</name>
    <dbReference type="NCBI Taxonomy" id="143232"/>
    <lineage>
        <taxon>Eukaryota</taxon>
        <taxon>Fungi</taxon>
        <taxon>Dikarya</taxon>
        <taxon>Basidiomycota</taxon>
        <taxon>Agaricomycotina</taxon>
        <taxon>Tremellomycetes</taxon>
        <taxon>Trichosporonales</taxon>
        <taxon>Trichosporonaceae</taxon>
        <taxon>Vanrija</taxon>
    </lineage>
</organism>
<protein>
    <submittedName>
        <fullName evidence="8">Exosome complex component RRP46</fullName>
    </submittedName>
</protein>
<dbReference type="GeneID" id="87804623"/>
<dbReference type="InterPro" id="IPR020568">
    <property type="entry name" value="Ribosomal_Su5_D2-typ_SF"/>
</dbReference>
<reference evidence="8" key="1">
    <citation type="submission" date="2023-10" db="EMBL/GenBank/DDBJ databases">
        <authorList>
            <person name="Noh H."/>
        </authorList>
    </citation>
    <scope>NUCLEOTIDE SEQUENCE</scope>
    <source>
        <strain evidence="8">DUCC4014</strain>
    </source>
</reference>
<gene>
    <name evidence="8" type="primary">RRP46</name>
    <name evidence="8" type="ORF">LOC62_01G001367</name>
</gene>
<keyword evidence="5" id="KW-0539">Nucleus</keyword>
<dbReference type="GO" id="GO:0003723">
    <property type="term" value="F:RNA binding"/>
    <property type="evidence" value="ECO:0007669"/>
    <property type="project" value="TreeGrafter"/>
</dbReference>
<dbReference type="GO" id="GO:0071051">
    <property type="term" value="P:poly(A)-dependent snoRNA 3'-end processing"/>
    <property type="evidence" value="ECO:0007669"/>
    <property type="project" value="TreeGrafter"/>
</dbReference>
<dbReference type="GO" id="GO:0016075">
    <property type="term" value="P:rRNA catabolic process"/>
    <property type="evidence" value="ECO:0007669"/>
    <property type="project" value="TreeGrafter"/>
</dbReference>
<dbReference type="GO" id="GO:0034475">
    <property type="term" value="P:U4 snRNA 3'-end processing"/>
    <property type="evidence" value="ECO:0007669"/>
    <property type="project" value="TreeGrafter"/>
</dbReference>
<dbReference type="Gene3D" id="3.30.230.70">
    <property type="entry name" value="GHMP Kinase, N-terminal domain"/>
    <property type="match status" value="1"/>
</dbReference>
<comment type="similarity">
    <text evidence="2">Belongs to the RNase PH family.</text>
</comment>
<evidence type="ECO:0000256" key="2">
    <source>
        <dbReference type="ARBA" id="ARBA00006678"/>
    </source>
</evidence>
<dbReference type="GO" id="GO:0000177">
    <property type="term" value="C:cytoplasmic exosome (RNase complex)"/>
    <property type="evidence" value="ECO:0007669"/>
    <property type="project" value="TreeGrafter"/>
</dbReference>
<evidence type="ECO:0000259" key="6">
    <source>
        <dbReference type="Pfam" id="PF01138"/>
    </source>
</evidence>
<dbReference type="InterPro" id="IPR036345">
    <property type="entry name" value="ExoRNase_PH_dom2_sf"/>
</dbReference>
<keyword evidence="3" id="KW-0698">rRNA processing</keyword>
<dbReference type="EMBL" id="CP086714">
    <property type="protein sequence ID" value="WOO77806.1"/>
    <property type="molecule type" value="Genomic_DNA"/>
</dbReference>
<dbReference type="InterPro" id="IPR001247">
    <property type="entry name" value="ExoRNase_PH_dom1"/>
</dbReference>
<evidence type="ECO:0000256" key="1">
    <source>
        <dbReference type="ARBA" id="ARBA00004123"/>
    </source>
</evidence>
<feature type="domain" description="Exoribonuclease phosphorolytic" evidence="7">
    <location>
        <begin position="170"/>
        <end position="199"/>
    </location>
</feature>
<dbReference type="GO" id="GO:0000176">
    <property type="term" value="C:nuclear exosome (RNase complex)"/>
    <property type="evidence" value="ECO:0007669"/>
    <property type="project" value="TreeGrafter"/>
</dbReference>
<evidence type="ECO:0000256" key="4">
    <source>
        <dbReference type="ARBA" id="ARBA00022835"/>
    </source>
</evidence>
<dbReference type="Pfam" id="PF01138">
    <property type="entry name" value="RNase_PH"/>
    <property type="match status" value="1"/>
</dbReference>
<dbReference type="RefSeq" id="XP_062623838.1">
    <property type="nucleotide sequence ID" value="XM_062767854.1"/>
</dbReference>
<keyword evidence="9" id="KW-1185">Reference proteome</keyword>
<dbReference type="GO" id="GO:0071028">
    <property type="term" value="P:nuclear mRNA surveillance"/>
    <property type="evidence" value="ECO:0007669"/>
    <property type="project" value="TreeGrafter"/>
</dbReference>
<dbReference type="AlphaFoldDB" id="A0AAF0Y514"/>
<dbReference type="GO" id="GO:0006364">
    <property type="term" value="P:rRNA processing"/>
    <property type="evidence" value="ECO:0007669"/>
    <property type="project" value="UniProtKB-KW"/>
</dbReference>
<evidence type="ECO:0000313" key="9">
    <source>
        <dbReference type="Proteomes" id="UP000827549"/>
    </source>
</evidence>
<evidence type="ECO:0000256" key="3">
    <source>
        <dbReference type="ARBA" id="ARBA00022552"/>
    </source>
</evidence>
<dbReference type="SUPFAM" id="SSF55666">
    <property type="entry name" value="Ribonuclease PH domain 2-like"/>
    <property type="match status" value="1"/>
</dbReference>
<dbReference type="InterPro" id="IPR050080">
    <property type="entry name" value="RNase_PH"/>
</dbReference>
<dbReference type="InterPro" id="IPR027408">
    <property type="entry name" value="PNPase/RNase_PH_dom_sf"/>
</dbReference>
<evidence type="ECO:0000256" key="5">
    <source>
        <dbReference type="ARBA" id="ARBA00023242"/>
    </source>
</evidence>
<proteinExistence type="inferred from homology"/>
<comment type="subcellular location">
    <subcellularLocation>
        <location evidence="1">Nucleus</location>
    </subcellularLocation>
</comment>
<dbReference type="SUPFAM" id="SSF54211">
    <property type="entry name" value="Ribosomal protein S5 domain 2-like"/>
    <property type="match status" value="1"/>
</dbReference>
<dbReference type="GO" id="GO:0005730">
    <property type="term" value="C:nucleolus"/>
    <property type="evidence" value="ECO:0007669"/>
    <property type="project" value="TreeGrafter"/>
</dbReference>
<keyword evidence="4" id="KW-0271">Exosome</keyword>
<dbReference type="PANTHER" id="PTHR11953:SF1">
    <property type="entry name" value="EXOSOME COMPLEX COMPONENT RRP46"/>
    <property type="match status" value="1"/>
</dbReference>
<dbReference type="PANTHER" id="PTHR11953">
    <property type="entry name" value="EXOSOME COMPLEX COMPONENT"/>
    <property type="match status" value="1"/>
</dbReference>
<dbReference type="Pfam" id="PF03725">
    <property type="entry name" value="RNase_PH_C"/>
    <property type="match status" value="1"/>
</dbReference>
<feature type="domain" description="Exoribonuclease phosphorolytic" evidence="6">
    <location>
        <begin position="12"/>
        <end position="163"/>
    </location>
</feature>
<evidence type="ECO:0000313" key="8">
    <source>
        <dbReference type="EMBL" id="WOO77806.1"/>
    </source>
</evidence>
<name>A0AAF0Y514_9TREE</name>